<sequence length="137" mass="15963">MQVKEFIKRIFRKLTLGEFVNVEIELTENWTKYNNGKSIGKKGSEGGKILNDQENINGARITFEANAGNIPFAITLGIYGLMVHTEFFSEIEIATKYFKRKKNEIDTILKMFEIPENNQDTEWENKKDEYLDKLMSE</sequence>
<accession>A0ABS8MH47</accession>
<protein>
    <submittedName>
        <fullName evidence="1">Uncharacterized protein</fullName>
    </submittedName>
</protein>
<gene>
    <name evidence="1" type="ORF">LNP81_17545</name>
</gene>
<name>A0ABS8MH47_9FLAO</name>
<comment type="caution">
    <text evidence="1">The sequence shown here is derived from an EMBL/GenBank/DDBJ whole genome shotgun (WGS) entry which is preliminary data.</text>
</comment>
<evidence type="ECO:0000313" key="2">
    <source>
        <dbReference type="Proteomes" id="UP001430679"/>
    </source>
</evidence>
<dbReference type="RefSeq" id="WP_230038094.1">
    <property type="nucleotide sequence ID" value="NZ_JAJJMM010000001.1"/>
</dbReference>
<dbReference type="Proteomes" id="UP001430679">
    <property type="component" value="Unassembled WGS sequence"/>
</dbReference>
<organism evidence="1 2">
    <name type="scientific">Flavobacterium piscisymbiosum</name>
    <dbReference type="NCBI Taxonomy" id="2893753"/>
    <lineage>
        <taxon>Bacteria</taxon>
        <taxon>Pseudomonadati</taxon>
        <taxon>Bacteroidota</taxon>
        <taxon>Flavobacteriia</taxon>
        <taxon>Flavobacteriales</taxon>
        <taxon>Flavobacteriaceae</taxon>
        <taxon>Flavobacterium</taxon>
    </lineage>
</organism>
<reference evidence="1" key="1">
    <citation type="submission" date="2021-11" db="EMBL/GenBank/DDBJ databases">
        <title>Description of novel Flavobacterium species.</title>
        <authorList>
            <person name="Saticioglu I.B."/>
            <person name="Ay H."/>
            <person name="Altun S."/>
            <person name="Duman M."/>
        </authorList>
    </citation>
    <scope>NUCLEOTIDE SEQUENCE</scope>
    <source>
        <strain evidence="1">F-30</strain>
    </source>
</reference>
<evidence type="ECO:0000313" key="1">
    <source>
        <dbReference type="EMBL" id="MCC9064815.1"/>
    </source>
</evidence>
<proteinExistence type="predicted"/>
<dbReference type="EMBL" id="JAJJMM010000001">
    <property type="protein sequence ID" value="MCC9064815.1"/>
    <property type="molecule type" value="Genomic_DNA"/>
</dbReference>
<keyword evidence="2" id="KW-1185">Reference proteome</keyword>